<feature type="compositionally biased region" description="Polar residues" evidence="2">
    <location>
        <begin position="65"/>
        <end position="75"/>
    </location>
</feature>
<keyword evidence="1" id="KW-0175">Coiled coil</keyword>
<dbReference type="Proteomes" id="UP001283361">
    <property type="component" value="Unassembled WGS sequence"/>
</dbReference>
<dbReference type="AlphaFoldDB" id="A0AAE0Z6H7"/>
<feature type="compositionally biased region" description="Low complexity" evidence="2">
    <location>
        <begin position="53"/>
        <end position="64"/>
    </location>
</feature>
<organism evidence="3 4">
    <name type="scientific">Elysia crispata</name>
    <name type="common">lettuce slug</name>
    <dbReference type="NCBI Taxonomy" id="231223"/>
    <lineage>
        <taxon>Eukaryota</taxon>
        <taxon>Metazoa</taxon>
        <taxon>Spiralia</taxon>
        <taxon>Lophotrochozoa</taxon>
        <taxon>Mollusca</taxon>
        <taxon>Gastropoda</taxon>
        <taxon>Heterobranchia</taxon>
        <taxon>Euthyneura</taxon>
        <taxon>Panpulmonata</taxon>
        <taxon>Sacoglossa</taxon>
        <taxon>Placobranchoidea</taxon>
        <taxon>Plakobranchidae</taxon>
        <taxon>Elysia</taxon>
    </lineage>
</organism>
<feature type="coiled-coil region" evidence="1">
    <location>
        <begin position="85"/>
        <end position="119"/>
    </location>
</feature>
<feature type="region of interest" description="Disordered" evidence="2">
    <location>
        <begin position="1"/>
        <end position="82"/>
    </location>
</feature>
<accession>A0AAE0Z6H7</accession>
<feature type="compositionally biased region" description="Basic residues" evidence="2">
    <location>
        <begin position="23"/>
        <end position="33"/>
    </location>
</feature>
<reference evidence="3" key="1">
    <citation type="journal article" date="2023" name="G3 (Bethesda)">
        <title>A reference genome for the long-term kleptoplast-retaining sea slug Elysia crispata morphotype clarki.</title>
        <authorList>
            <person name="Eastman K.E."/>
            <person name="Pendleton A.L."/>
            <person name="Shaikh M.A."/>
            <person name="Suttiyut T."/>
            <person name="Ogas R."/>
            <person name="Tomko P."/>
            <person name="Gavelis G."/>
            <person name="Widhalm J.R."/>
            <person name="Wisecaver J.H."/>
        </authorList>
    </citation>
    <scope>NUCLEOTIDE SEQUENCE</scope>
    <source>
        <strain evidence="3">ECLA1</strain>
    </source>
</reference>
<comment type="caution">
    <text evidence="3">The sequence shown here is derived from an EMBL/GenBank/DDBJ whole genome shotgun (WGS) entry which is preliminary data.</text>
</comment>
<evidence type="ECO:0000313" key="4">
    <source>
        <dbReference type="Proteomes" id="UP001283361"/>
    </source>
</evidence>
<name>A0AAE0Z6H7_9GAST</name>
<sequence>MEVPLCDQSMKRHVEVGDDEARKQRKALKKRRSSLSSVRRSIVMGDLPVEPPSDSASQESIASSGDQPLSSQGSQDLGLKPNPANLKMDAVIELMQAQIKKLNKESEQWEDILENHVKKEEESRKLCSNLNVLESSVPEDVKQIAHSDYIKAKPVDLAVVKEQVTNLLSQYQFDREVCCKNLSMIKSFAETVHRSNKVLASHLEQAMEDMSRSAEDEEDLENSTQSRQDKKMKSDPKDAISKFISNC</sequence>
<feature type="compositionally biased region" description="Basic and acidic residues" evidence="2">
    <location>
        <begin position="9"/>
        <end position="22"/>
    </location>
</feature>
<proteinExistence type="predicted"/>
<evidence type="ECO:0000256" key="1">
    <source>
        <dbReference type="SAM" id="Coils"/>
    </source>
</evidence>
<gene>
    <name evidence="3" type="ORF">RRG08_021391</name>
</gene>
<protein>
    <submittedName>
        <fullName evidence="3">Uncharacterized protein</fullName>
    </submittedName>
</protein>
<keyword evidence="4" id="KW-1185">Reference proteome</keyword>
<evidence type="ECO:0000256" key="2">
    <source>
        <dbReference type="SAM" id="MobiDB-lite"/>
    </source>
</evidence>
<evidence type="ECO:0000313" key="3">
    <source>
        <dbReference type="EMBL" id="KAK3763719.1"/>
    </source>
</evidence>
<feature type="region of interest" description="Disordered" evidence="2">
    <location>
        <begin position="206"/>
        <end position="247"/>
    </location>
</feature>
<dbReference type="EMBL" id="JAWDGP010004507">
    <property type="protein sequence ID" value="KAK3763719.1"/>
    <property type="molecule type" value="Genomic_DNA"/>
</dbReference>
<feature type="compositionally biased region" description="Basic and acidic residues" evidence="2">
    <location>
        <begin position="227"/>
        <end position="240"/>
    </location>
</feature>